<dbReference type="OrthoDB" id="10592008at2759"/>
<feature type="signal peptide" evidence="1">
    <location>
        <begin position="1"/>
        <end position="16"/>
    </location>
</feature>
<evidence type="ECO:0000313" key="4">
    <source>
        <dbReference type="Proteomes" id="UP000507470"/>
    </source>
</evidence>
<accession>A0A6J8CSV0</accession>
<gene>
    <name evidence="3" type="ORF">MCOR_33873</name>
</gene>
<keyword evidence="1" id="KW-0732">Signal</keyword>
<evidence type="ECO:0000259" key="2">
    <source>
        <dbReference type="Pfam" id="PF00024"/>
    </source>
</evidence>
<sequence>MVTLTLLLRQFQFLLVAKVQNCICKSTPYGQLFIYAPGKVEELPFQEELTNTTLQCAGKCLQNRKCKVANFHEETGLCHIFSSCYNETEDIDGWEILRVIDDKNTNFIGPPFTAHSVIEYAENDCRSPSLAVFTCSKITPGKSQDHCPISVFNNTWSDYNLSCTDQDTPQRSVTNCKDSPAQLRKKGDIIRAVMSDTFRKAVEKTRSA</sequence>
<dbReference type="AlphaFoldDB" id="A0A6J8CSV0"/>
<evidence type="ECO:0000256" key="1">
    <source>
        <dbReference type="SAM" id="SignalP"/>
    </source>
</evidence>
<dbReference type="InterPro" id="IPR003609">
    <property type="entry name" value="Pan_app"/>
</dbReference>
<feature type="chain" id="PRO_5026941135" description="Apple domain-containing protein" evidence="1">
    <location>
        <begin position="17"/>
        <end position="208"/>
    </location>
</feature>
<organism evidence="3 4">
    <name type="scientific">Mytilus coruscus</name>
    <name type="common">Sea mussel</name>
    <dbReference type="NCBI Taxonomy" id="42192"/>
    <lineage>
        <taxon>Eukaryota</taxon>
        <taxon>Metazoa</taxon>
        <taxon>Spiralia</taxon>
        <taxon>Lophotrochozoa</taxon>
        <taxon>Mollusca</taxon>
        <taxon>Bivalvia</taxon>
        <taxon>Autobranchia</taxon>
        <taxon>Pteriomorphia</taxon>
        <taxon>Mytilida</taxon>
        <taxon>Mytiloidea</taxon>
        <taxon>Mytilidae</taxon>
        <taxon>Mytilinae</taxon>
        <taxon>Mytilus</taxon>
    </lineage>
</organism>
<dbReference type="Pfam" id="PF00024">
    <property type="entry name" value="PAN_1"/>
    <property type="match status" value="1"/>
</dbReference>
<evidence type="ECO:0000313" key="3">
    <source>
        <dbReference type="EMBL" id="CAC5399628.1"/>
    </source>
</evidence>
<reference evidence="3 4" key="1">
    <citation type="submission" date="2020-06" db="EMBL/GenBank/DDBJ databases">
        <authorList>
            <person name="Li R."/>
            <person name="Bekaert M."/>
        </authorList>
    </citation>
    <scope>NUCLEOTIDE SEQUENCE [LARGE SCALE GENOMIC DNA]</scope>
    <source>
        <strain evidence="4">wild</strain>
    </source>
</reference>
<keyword evidence="4" id="KW-1185">Reference proteome</keyword>
<feature type="domain" description="Apple" evidence="2">
    <location>
        <begin position="47"/>
        <end position="84"/>
    </location>
</feature>
<dbReference type="EMBL" id="CACVKT020006043">
    <property type="protein sequence ID" value="CAC5399628.1"/>
    <property type="molecule type" value="Genomic_DNA"/>
</dbReference>
<proteinExistence type="predicted"/>
<name>A0A6J8CSV0_MYTCO</name>
<dbReference type="Proteomes" id="UP000507470">
    <property type="component" value="Unassembled WGS sequence"/>
</dbReference>
<protein>
    <recommendedName>
        <fullName evidence="2">Apple domain-containing protein</fullName>
    </recommendedName>
</protein>